<gene>
    <name evidence="2" type="ORF">AQS8620_01297</name>
</gene>
<feature type="region of interest" description="Disordered" evidence="1">
    <location>
        <begin position="511"/>
        <end position="535"/>
    </location>
</feature>
<name>A0A1Y5SD90_9RHOB</name>
<evidence type="ECO:0000313" key="2">
    <source>
        <dbReference type="EMBL" id="SLN36509.1"/>
    </source>
</evidence>
<dbReference type="OrthoDB" id="7311517at2"/>
<dbReference type="Proteomes" id="UP000193862">
    <property type="component" value="Unassembled WGS sequence"/>
</dbReference>
<keyword evidence="3" id="KW-1185">Reference proteome</keyword>
<accession>A0A1Y5SD90</accession>
<reference evidence="2 3" key="1">
    <citation type="submission" date="2017-03" db="EMBL/GenBank/DDBJ databases">
        <authorList>
            <person name="Afonso C.L."/>
            <person name="Miller P.J."/>
            <person name="Scott M.A."/>
            <person name="Spackman E."/>
            <person name="Goraichik I."/>
            <person name="Dimitrov K.M."/>
            <person name="Suarez D.L."/>
            <person name="Swayne D.E."/>
        </authorList>
    </citation>
    <scope>NUCLEOTIDE SEQUENCE [LARGE SCALE GENOMIC DNA]</scope>
    <source>
        <strain evidence="2 3">CECT 8620</strain>
    </source>
</reference>
<evidence type="ECO:0000256" key="1">
    <source>
        <dbReference type="SAM" id="MobiDB-lite"/>
    </source>
</evidence>
<evidence type="ECO:0000313" key="3">
    <source>
        <dbReference type="Proteomes" id="UP000193862"/>
    </source>
</evidence>
<sequence>MADDNLEAITILLRAKDKDFQRAMDRNNKLIARMTKDAGKNTTGMAKTVDANFARMGKSATALGKTFVAGLAAGAITTALDMVVNNIGQTVKGIATIGNEAKRSGLSAQAFQEWSYVADQNRIGVDALVDGFKELALRVDEFTVTGVGPAADALKRLGYSSDELKRKIKDPSELMLEMLGRMEGMDKAAQIRISDELFGGAAGERFVEILGQGENALRATIDRAHDMGAVLDEELIAKADVIDRKWADLSTRMGSYGKQFALALADMIPGLATTNLEDIFGTDALAKALLSDEAYAKFADLADISDANADSLSELAAASSALTADTDELANSLAAMAQIAEVSGNDVIADQMARAADNIAGLNAQLQMGMIDIDEYNALLSDTLTEALAAAGGLEQVSGIDMSALIAAIGAVTGQLSAATSQSDQLNASIARRPQSPAEAKSGLLADLNALGAQADAASDYVSEQERLQGLTRDQLALEREVASVRADATEKGLSLSDAQITEIASGNIAANASRNTGGGKSGASGSTPVDDNLREAERWIDRTRTALEKYEAELVQLEALNEAGYFAEAPETYARAVAQVTDSIDEEKWGNMRDGIEDVATSLLTAARNGDNLGQVLLDMLTDAAIRSAAEGLANTLAGIGSGRSSGGGFSGFLGAAISSIFGGARANGGGVQAGQAYLVNENTPNSELFVPSQSGAILNVGQAQRALASQSSGPQQIHLVVSGSAGSTFRSDVASISGPQSMIITRQAVKSQSNSSLARQQSMAQRGTSY</sequence>
<protein>
    <submittedName>
        <fullName evidence="2">Phage-related minor tail protein</fullName>
    </submittedName>
</protein>
<proteinExistence type="predicted"/>
<dbReference type="EMBL" id="FWFS01000004">
    <property type="protein sequence ID" value="SLN36509.1"/>
    <property type="molecule type" value="Genomic_DNA"/>
</dbReference>
<organism evidence="2 3">
    <name type="scientific">Aquimixticola soesokkakensis</name>
    <dbReference type="NCBI Taxonomy" id="1519096"/>
    <lineage>
        <taxon>Bacteria</taxon>
        <taxon>Pseudomonadati</taxon>
        <taxon>Pseudomonadota</taxon>
        <taxon>Alphaproteobacteria</taxon>
        <taxon>Rhodobacterales</taxon>
        <taxon>Paracoccaceae</taxon>
        <taxon>Aquimixticola</taxon>
    </lineage>
</organism>
<dbReference type="RefSeq" id="WP_085836024.1">
    <property type="nucleotide sequence ID" value="NZ_FWFS01000004.1"/>
</dbReference>
<dbReference type="AlphaFoldDB" id="A0A1Y5SD90"/>